<dbReference type="InterPro" id="IPR012675">
    <property type="entry name" value="Beta-grasp_dom_sf"/>
</dbReference>
<dbReference type="PANTHER" id="PTHR34472:SF1">
    <property type="entry name" value="SULFUR CARRIER PROTEIN THIS"/>
    <property type="match status" value="1"/>
</dbReference>
<dbReference type="AlphaFoldDB" id="A0A066ZQ43"/>
<evidence type="ECO:0000313" key="2">
    <source>
        <dbReference type="Proteomes" id="UP000027341"/>
    </source>
</evidence>
<dbReference type="NCBIfam" id="TIGR01683">
    <property type="entry name" value="thiS"/>
    <property type="match status" value="1"/>
</dbReference>
<dbReference type="Proteomes" id="UP000027341">
    <property type="component" value="Unassembled WGS sequence"/>
</dbReference>
<gene>
    <name evidence="1" type="ORF">EI16_06515</name>
</gene>
<name>A0A066ZQ43_HYDMR</name>
<accession>A0A066ZQ43</accession>
<dbReference type="STRING" id="28885.EI16_06515"/>
<dbReference type="EMBL" id="JMIU01000001">
    <property type="protein sequence ID" value="KDN95938.1"/>
    <property type="molecule type" value="Genomic_DNA"/>
</dbReference>
<dbReference type="CDD" id="cd00565">
    <property type="entry name" value="Ubl_ThiS"/>
    <property type="match status" value="1"/>
</dbReference>
<dbReference type="PANTHER" id="PTHR34472">
    <property type="entry name" value="SULFUR CARRIER PROTEIN THIS"/>
    <property type="match status" value="1"/>
</dbReference>
<dbReference type="InterPro" id="IPR016155">
    <property type="entry name" value="Mopterin_synth/thiamin_S_b"/>
</dbReference>
<dbReference type="InterPro" id="IPR003749">
    <property type="entry name" value="ThiS/MoaD-like"/>
</dbReference>
<proteinExistence type="predicted"/>
<protein>
    <submittedName>
        <fullName evidence="1">Thiamine biosynthesis protein ThiS</fullName>
    </submittedName>
</protein>
<dbReference type="Pfam" id="PF02597">
    <property type="entry name" value="ThiS"/>
    <property type="match status" value="1"/>
</dbReference>
<sequence>MEVVFNGDAIACTNGESLSGLLQQLGYQQGGFATAINSTFVPRSDYDNTQLQQGDTIEVVAPMQGG</sequence>
<dbReference type="InterPro" id="IPR010035">
    <property type="entry name" value="Thi_S"/>
</dbReference>
<dbReference type="SUPFAM" id="SSF54285">
    <property type="entry name" value="MoaD/ThiS"/>
    <property type="match status" value="1"/>
</dbReference>
<keyword evidence="2" id="KW-1185">Reference proteome</keyword>
<dbReference type="Gene3D" id="3.10.20.30">
    <property type="match status" value="1"/>
</dbReference>
<reference evidence="1 2" key="1">
    <citation type="submission" date="2014-04" db="EMBL/GenBank/DDBJ databases">
        <title>Draft genome sequence of Hydrogenovibrio marinus MH-110, a model organism for aerobic H2 metabolism.</title>
        <authorList>
            <person name="Cha H.J."/>
            <person name="Jo B.H."/>
            <person name="Hwang B.H."/>
        </authorList>
    </citation>
    <scope>NUCLEOTIDE SEQUENCE [LARGE SCALE GENOMIC DNA]</scope>
    <source>
        <strain evidence="1 2">MH-110</strain>
    </source>
</reference>
<organism evidence="1 2">
    <name type="scientific">Hydrogenovibrio marinus</name>
    <dbReference type="NCBI Taxonomy" id="28885"/>
    <lineage>
        <taxon>Bacteria</taxon>
        <taxon>Pseudomonadati</taxon>
        <taxon>Pseudomonadota</taxon>
        <taxon>Gammaproteobacteria</taxon>
        <taxon>Thiotrichales</taxon>
        <taxon>Piscirickettsiaceae</taxon>
        <taxon>Hydrogenovibrio</taxon>
    </lineage>
</organism>
<evidence type="ECO:0000313" key="1">
    <source>
        <dbReference type="EMBL" id="KDN95938.1"/>
    </source>
</evidence>
<comment type="caution">
    <text evidence="1">The sequence shown here is derived from an EMBL/GenBank/DDBJ whole genome shotgun (WGS) entry which is preliminary data.</text>
</comment>